<accession>A0A821LJM3</accession>
<dbReference type="Gene3D" id="3.30.160.60">
    <property type="entry name" value="Classic Zinc Finger"/>
    <property type="match status" value="8"/>
</dbReference>
<dbReference type="Gene3D" id="3.40.1800.20">
    <property type="match status" value="1"/>
</dbReference>
<dbReference type="PANTHER" id="PTHR24393:SF34">
    <property type="entry name" value="PR_SET DOMAIN 13"/>
    <property type="match status" value="1"/>
</dbReference>
<keyword evidence="5 9" id="KW-0862">Zinc</keyword>
<feature type="binding site" evidence="9">
    <location>
        <position position="60"/>
    </location>
    <ligand>
        <name>Zn(2+)</name>
        <dbReference type="ChEBI" id="CHEBI:29105"/>
    </ligand>
</feature>
<gene>
    <name evidence="12" type="ORF">PMACD_LOCUS749</name>
</gene>
<dbReference type="FunFam" id="3.30.160.60:FF:001290">
    <property type="entry name" value="Zinc finger 45-like"/>
    <property type="match status" value="1"/>
</dbReference>
<evidence type="ECO:0000256" key="5">
    <source>
        <dbReference type="ARBA" id="ARBA00022833"/>
    </source>
</evidence>
<dbReference type="FunFam" id="3.30.160.60:FF:000478">
    <property type="entry name" value="Zinc finger protein 133"/>
    <property type="match status" value="1"/>
</dbReference>
<dbReference type="GO" id="GO:0008270">
    <property type="term" value="F:zinc ion binding"/>
    <property type="evidence" value="ECO:0007669"/>
    <property type="project" value="UniProtKB-UniRule"/>
</dbReference>
<feature type="domain" description="C2H2-type" evidence="10">
    <location>
        <begin position="412"/>
        <end position="439"/>
    </location>
</feature>
<dbReference type="InterPro" id="IPR012934">
    <property type="entry name" value="Znf_AD"/>
</dbReference>
<feature type="domain" description="C2H2-type" evidence="10">
    <location>
        <begin position="475"/>
        <end position="502"/>
    </location>
</feature>
<reference evidence="12" key="1">
    <citation type="submission" date="2021-02" db="EMBL/GenBank/DDBJ databases">
        <authorList>
            <person name="Steward A R."/>
        </authorList>
    </citation>
    <scope>NUCLEOTIDE SEQUENCE</scope>
</reference>
<feature type="domain" description="C2H2-type" evidence="10">
    <location>
        <begin position="441"/>
        <end position="468"/>
    </location>
</feature>
<evidence type="ECO:0000313" key="13">
    <source>
        <dbReference type="Proteomes" id="UP000663880"/>
    </source>
</evidence>
<dbReference type="PROSITE" id="PS50157">
    <property type="entry name" value="ZINC_FINGER_C2H2_2"/>
    <property type="match status" value="9"/>
</dbReference>
<dbReference type="AlphaFoldDB" id="A0A821LJM3"/>
<dbReference type="PROSITE" id="PS51915">
    <property type="entry name" value="ZAD"/>
    <property type="match status" value="1"/>
</dbReference>
<dbReference type="SMART" id="SM00868">
    <property type="entry name" value="zf-AD"/>
    <property type="match status" value="1"/>
</dbReference>
<dbReference type="FunFam" id="3.30.160.60:FF:000512">
    <property type="entry name" value="zinc finger protein 197 isoform X1"/>
    <property type="match status" value="1"/>
</dbReference>
<keyword evidence="13" id="KW-1185">Reference proteome</keyword>
<protein>
    <submittedName>
        <fullName evidence="12">Uncharacterized protein</fullName>
    </submittedName>
</protein>
<feature type="binding site" evidence="9">
    <location>
        <position position="12"/>
    </location>
    <ligand>
        <name>Zn(2+)</name>
        <dbReference type="ChEBI" id="CHEBI:29105"/>
    </ligand>
</feature>
<dbReference type="Pfam" id="PF07776">
    <property type="entry name" value="zf-AD"/>
    <property type="match status" value="1"/>
</dbReference>
<dbReference type="EMBL" id="CAJOBZ010000001">
    <property type="protein sequence ID" value="CAF4751916.1"/>
    <property type="molecule type" value="Genomic_DNA"/>
</dbReference>
<keyword evidence="7" id="KW-0539">Nucleus</keyword>
<dbReference type="InterPro" id="IPR036236">
    <property type="entry name" value="Znf_C2H2_sf"/>
</dbReference>
<evidence type="ECO:0000256" key="9">
    <source>
        <dbReference type="PROSITE-ProRule" id="PRU01263"/>
    </source>
</evidence>
<dbReference type="FunFam" id="3.30.160.60:FF:000065">
    <property type="entry name" value="B-cell CLL/lymphoma 6, member B"/>
    <property type="match status" value="1"/>
</dbReference>
<evidence type="ECO:0000259" key="11">
    <source>
        <dbReference type="PROSITE" id="PS51915"/>
    </source>
</evidence>
<dbReference type="GO" id="GO:0001228">
    <property type="term" value="F:DNA-binding transcription activator activity, RNA polymerase II-specific"/>
    <property type="evidence" value="ECO:0007669"/>
    <property type="project" value="TreeGrafter"/>
</dbReference>
<evidence type="ECO:0000256" key="4">
    <source>
        <dbReference type="ARBA" id="ARBA00022771"/>
    </source>
</evidence>
<feature type="domain" description="C2H2-type" evidence="10">
    <location>
        <begin position="218"/>
        <end position="246"/>
    </location>
</feature>
<dbReference type="Proteomes" id="UP000663880">
    <property type="component" value="Unassembled WGS sequence"/>
</dbReference>
<keyword evidence="2 9" id="KW-0479">Metal-binding</keyword>
<dbReference type="SUPFAM" id="SSF57667">
    <property type="entry name" value="beta-beta-alpha zinc fingers"/>
    <property type="match status" value="6"/>
</dbReference>
<dbReference type="InterPro" id="IPR013087">
    <property type="entry name" value="Znf_C2H2_type"/>
</dbReference>
<evidence type="ECO:0000256" key="1">
    <source>
        <dbReference type="ARBA" id="ARBA00004123"/>
    </source>
</evidence>
<evidence type="ECO:0000313" key="12">
    <source>
        <dbReference type="EMBL" id="CAF4751916.1"/>
    </source>
</evidence>
<evidence type="ECO:0000256" key="7">
    <source>
        <dbReference type="ARBA" id="ARBA00023242"/>
    </source>
</evidence>
<feature type="domain" description="C2H2-type" evidence="10">
    <location>
        <begin position="531"/>
        <end position="558"/>
    </location>
</feature>
<dbReference type="SMART" id="SM00355">
    <property type="entry name" value="ZnF_C2H2"/>
    <property type="match status" value="12"/>
</dbReference>
<evidence type="ECO:0000256" key="8">
    <source>
        <dbReference type="PROSITE-ProRule" id="PRU00042"/>
    </source>
</evidence>
<dbReference type="Pfam" id="PF00096">
    <property type="entry name" value="zf-C2H2"/>
    <property type="match status" value="6"/>
</dbReference>
<evidence type="ECO:0000256" key="3">
    <source>
        <dbReference type="ARBA" id="ARBA00022737"/>
    </source>
</evidence>
<keyword evidence="4 8" id="KW-0863">Zinc-finger</keyword>
<dbReference type="OrthoDB" id="8117402at2759"/>
<comment type="subcellular location">
    <subcellularLocation>
        <location evidence="1">Nucleus</location>
    </subcellularLocation>
</comment>
<comment type="caution">
    <text evidence="12">The sequence shown here is derived from an EMBL/GenBank/DDBJ whole genome shotgun (WGS) entry which is preliminary data.</text>
</comment>
<dbReference type="FunFam" id="3.30.160.60:FF:002455">
    <property type="entry name" value="FI03704p"/>
    <property type="match status" value="1"/>
</dbReference>
<feature type="binding site" evidence="9">
    <location>
        <position position="57"/>
    </location>
    <ligand>
        <name>Zn(2+)</name>
        <dbReference type="ChEBI" id="CHEBI:29105"/>
    </ligand>
</feature>
<dbReference type="SUPFAM" id="SSF57716">
    <property type="entry name" value="Glucocorticoid receptor-like (DNA-binding domain)"/>
    <property type="match status" value="1"/>
</dbReference>
<keyword evidence="6" id="KW-0238">DNA-binding</keyword>
<dbReference type="GO" id="GO:0000978">
    <property type="term" value="F:RNA polymerase II cis-regulatory region sequence-specific DNA binding"/>
    <property type="evidence" value="ECO:0007669"/>
    <property type="project" value="TreeGrafter"/>
</dbReference>
<evidence type="ECO:0000256" key="2">
    <source>
        <dbReference type="ARBA" id="ARBA00022723"/>
    </source>
</evidence>
<dbReference type="PANTHER" id="PTHR24393">
    <property type="entry name" value="ZINC FINGER PROTEIN"/>
    <property type="match status" value="1"/>
</dbReference>
<feature type="binding site" evidence="9">
    <location>
        <position position="15"/>
    </location>
    <ligand>
        <name>Zn(2+)</name>
        <dbReference type="ChEBI" id="CHEBI:29105"/>
    </ligand>
</feature>
<dbReference type="FunFam" id="3.30.160.60:FF:000875">
    <property type="entry name" value="zinc finger protein 236 isoform X7"/>
    <property type="match status" value="1"/>
</dbReference>
<evidence type="ECO:0000256" key="6">
    <source>
        <dbReference type="ARBA" id="ARBA00023125"/>
    </source>
</evidence>
<feature type="domain" description="C2H2-type" evidence="10">
    <location>
        <begin position="559"/>
        <end position="586"/>
    </location>
</feature>
<keyword evidence="3" id="KW-0677">Repeat</keyword>
<feature type="domain" description="ZAD" evidence="11">
    <location>
        <begin position="10"/>
        <end position="84"/>
    </location>
</feature>
<dbReference type="GO" id="GO:0005634">
    <property type="term" value="C:nucleus"/>
    <property type="evidence" value="ECO:0007669"/>
    <property type="project" value="UniProtKB-SubCell"/>
</dbReference>
<name>A0A821LJM3_9NEOP</name>
<feature type="domain" description="C2H2-type" evidence="10">
    <location>
        <begin position="503"/>
        <end position="530"/>
    </location>
</feature>
<feature type="domain" description="C2H2-type" evidence="10">
    <location>
        <begin position="368"/>
        <end position="396"/>
    </location>
</feature>
<organism evidence="12 13">
    <name type="scientific">Pieris macdunnoughi</name>
    <dbReference type="NCBI Taxonomy" id="345717"/>
    <lineage>
        <taxon>Eukaryota</taxon>
        <taxon>Metazoa</taxon>
        <taxon>Ecdysozoa</taxon>
        <taxon>Arthropoda</taxon>
        <taxon>Hexapoda</taxon>
        <taxon>Insecta</taxon>
        <taxon>Pterygota</taxon>
        <taxon>Neoptera</taxon>
        <taxon>Endopterygota</taxon>
        <taxon>Lepidoptera</taxon>
        <taxon>Glossata</taxon>
        <taxon>Ditrysia</taxon>
        <taxon>Papilionoidea</taxon>
        <taxon>Pieridae</taxon>
        <taxon>Pierinae</taxon>
        <taxon>Pieris</taxon>
    </lineage>
</organism>
<sequence length="636" mass="71921">MVSTQVKVEELCRTCLTKEIELISVYEVYSNSTLENIISTLTGIKIETGDGFPTSVCYVCKEKATNAYDFKLQSIQADTNLRKSYKKTKHEEKVCEDKFVKMEHEPDDDFMDSTDFEIEFTNDFESFDNIKTEAETNINEKKKTDKIPTSDKDGGTYCPLCATSFLNSDGLTSHMWEHHADIMGPKKRGRPKRLGTTAILNKLSENGVHVKWVTDMKFSCTFCSQQLRSKDDLDSHVKSDHSDTKLLNCLLCKKMFLKMEDFEKHKCGQDKNGDKPEVQPAGGMSKDVCGEVTLHEIIEKIPDTECVSDIFICDYCGCVCAGREAIARHRDDDHPEMSPRCSLCCKTFASVAAAARHRTRCTHRERSLRCELCAARFAHAATLNKHILRSHRGQPVRVRPPLPPPNDRDPAFRCDICSTKFCRKDLLARHAKVHKPSDKVFECNTCNKKFHRKCSLRTHMRVHESGGTGGSTSSCLCLYCGRGFSNSSNLIVHMRRHTGEKPYKCDFCGKGFPRSSDLQCHRRSHTGEKPCICGVCGKGFSRSNKLSRHMRVHTGVKPYKCVYCEKAFSQSNDLNLHVRRHTGDKPYVCELCGERFIQGTALHNHRRAHGHYSETVPPPAPPPYSVVPILHTSSTL</sequence>
<proteinExistence type="predicted"/>
<dbReference type="PROSITE" id="PS00028">
    <property type="entry name" value="ZINC_FINGER_C2H2_1"/>
    <property type="match status" value="11"/>
</dbReference>
<feature type="domain" description="C2H2-type" evidence="10">
    <location>
        <begin position="587"/>
        <end position="609"/>
    </location>
</feature>
<evidence type="ECO:0000259" key="10">
    <source>
        <dbReference type="PROSITE" id="PS50157"/>
    </source>
</evidence>